<reference evidence="3 4" key="1">
    <citation type="submission" date="2017-07" db="EMBL/GenBank/DDBJ databases">
        <title>Recovery of genomes from metagenomes via a dereplication, aggregation, and scoring strategy.</title>
        <authorList>
            <person name="Sieber C.M."/>
            <person name="Probst A.J."/>
            <person name="Sharrar A."/>
            <person name="Thomas B.C."/>
            <person name="Hess M."/>
            <person name="Tringe S.G."/>
            <person name="Banfield J.F."/>
        </authorList>
    </citation>
    <scope>NUCLEOTIDE SEQUENCE [LARGE SCALE GENOMIC DNA]</scope>
    <source>
        <strain evidence="3">JGI_Cruoil_03_44_89</strain>
    </source>
</reference>
<dbReference type="Proteomes" id="UP000215215">
    <property type="component" value="Unassembled WGS sequence"/>
</dbReference>
<evidence type="ECO:0000313" key="4">
    <source>
        <dbReference type="Proteomes" id="UP000215215"/>
    </source>
</evidence>
<protein>
    <recommendedName>
        <fullName evidence="5">Glycosyl transferase family 1</fullName>
    </recommendedName>
</protein>
<gene>
    <name evidence="3" type="ORF">CH333_05190</name>
</gene>
<feature type="domain" description="Glycosyl transferase family 1" evidence="1">
    <location>
        <begin position="192"/>
        <end position="354"/>
    </location>
</feature>
<dbReference type="AlphaFoldDB" id="A0A235BTN2"/>
<dbReference type="Pfam" id="PF13439">
    <property type="entry name" value="Glyco_transf_4"/>
    <property type="match status" value="1"/>
</dbReference>
<dbReference type="Gene3D" id="3.40.50.2000">
    <property type="entry name" value="Glycogen Phosphorylase B"/>
    <property type="match status" value="2"/>
</dbReference>
<dbReference type="PANTHER" id="PTHR45947">
    <property type="entry name" value="SULFOQUINOVOSYL TRANSFERASE SQD2"/>
    <property type="match status" value="1"/>
</dbReference>
<comment type="caution">
    <text evidence="3">The sequence shown here is derived from an EMBL/GenBank/DDBJ whole genome shotgun (WGS) entry which is preliminary data.</text>
</comment>
<evidence type="ECO:0000259" key="2">
    <source>
        <dbReference type="Pfam" id="PF13439"/>
    </source>
</evidence>
<proteinExistence type="predicted"/>
<organism evidence="3 4">
    <name type="scientific">candidate division WOR-3 bacterium JGI_Cruoil_03_44_89</name>
    <dbReference type="NCBI Taxonomy" id="1973748"/>
    <lineage>
        <taxon>Bacteria</taxon>
        <taxon>Bacteria division WOR-3</taxon>
    </lineage>
</organism>
<dbReference type="EMBL" id="NOZQ01000107">
    <property type="protein sequence ID" value="OYD15688.1"/>
    <property type="molecule type" value="Genomic_DNA"/>
</dbReference>
<dbReference type="InterPro" id="IPR050194">
    <property type="entry name" value="Glycosyltransferase_grp1"/>
</dbReference>
<dbReference type="PANTHER" id="PTHR45947:SF3">
    <property type="entry name" value="SULFOQUINOVOSYL TRANSFERASE SQD2"/>
    <property type="match status" value="1"/>
</dbReference>
<sequence>MGTGIMSIPPGGIGAAENAIYELSKELVQHGYGVDIIDMKSNVSRGETGIVFHEVRVPSLCDAHPLLQVLSFAWRTIPELYGLKKEKPVDIIHTHSQFTGVSALLAKRLFRWKVPVIYTIHSAERILNPNLSNVFKHVAECLVLRMSDHIITPTESIRRRLISHFGLSSSRITSIPHGIELNKISPVHPLPEMENPVILYPARIGRGKNQMTLLKAMVFILKLVPGVRCVIAGPVVDGRYFSYLKKFVKENNLTSRVEFTGALPRWKIYELYEKASAVVFPTLYETQGMVLIEAMAFGVPIVASDIGPIRDIVGLEEGSAILVNPNDPEELGNAIIRVIRNGKLREEMSYKGRELVRRYFAWDRIARRIAGTYQVLIKRNLL</sequence>
<dbReference type="GO" id="GO:0016758">
    <property type="term" value="F:hexosyltransferase activity"/>
    <property type="evidence" value="ECO:0007669"/>
    <property type="project" value="TreeGrafter"/>
</dbReference>
<feature type="domain" description="Glycosyltransferase subfamily 4-like N-terminal" evidence="2">
    <location>
        <begin position="16"/>
        <end position="182"/>
    </location>
</feature>
<dbReference type="Pfam" id="PF00534">
    <property type="entry name" value="Glycos_transf_1"/>
    <property type="match status" value="1"/>
</dbReference>
<evidence type="ECO:0000313" key="3">
    <source>
        <dbReference type="EMBL" id="OYD15688.1"/>
    </source>
</evidence>
<dbReference type="InterPro" id="IPR001296">
    <property type="entry name" value="Glyco_trans_1"/>
</dbReference>
<accession>A0A235BTN2</accession>
<dbReference type="CDD" id="cd03801">
    <property type="entry name" value="GT4_PimA-like"/>
    <property type="match status" value="1"/>
</dbReference>
<dbReference type="InterPro" id="IPR028098">
    <property type="entry name" value="Glyco_trans_4-like_N"/>
</dbReference>
<dbReference type="SUPFAM" id="SSF53756">
    <property type="entry name" value="UDP-Glycosyltransferase/glycogen phosphorylase"/>
    <property type="match status" value="1"/>
</dbReference>
<name>A0A235BTN2_UNCW3</name>
<evidence type="ECO:0000259" key="1">
    <source>
        <dbReference type="Pfam" id="PF00534"/>
    </source>
</evidence>
<evidence type="ECO:0008006" key="5">
    <source>
        <dbReference type="Google" id="ProtNLM"/>
    </source>
</evidence>